<accession>A0ACC2RT64</accession>
<evidence type="ECO:0000313" key="2">
    <source>
        <dbReference type="Proteomes" id="UP001165960"/>
    </source>
</evidence>
<proteinExistence type="predicted"/>
<protein>
    <submittedName>
        <fullName evidence="1">Uncharacterized protein</fullName>
    </submittedName>
</protein>
<name>A0ACC2RT64_9FUNG</name>
<dbReference type="EMBL" id="QTSX02006546">
    <property type="protein sequence ID" value="KAJ9053202.1"/>
    <property type="molecule type" value="Genomic_DNA"/>
</dbReference>
<dbReference type="Proteomes" id="UP001165960">
    <property type="component" value="Unassembled WGS sequence"/>
</dbReference>
<sequence length="1096" mass="123669">MSQKLVKALCDHITDDPTLLSFRHGDIFQVVERLQSGWWEGSHDDKIGLFPSQFVTPLTPEEEQEWNDKVNELSFPEPSGCGKRYISGSGIYERKSSNVSFTDEESILPSFTARNSFIQEEEDSLIFNEELENGDLHPTEQWRTTLFHSLYNEIIPREYTGMQDTSKTLPLYWGVHKTLDDQVYYFNMVTDQTLWELPTLHTTTRILPKPLSRLASSRNSVSSHSSGSSDDSDTISDPLFEGSARRSRRPSGFVSSLDGDKSGTSWASATSKIVLCVHRLNHAIKHGIKWDFTYHASSIARAIRQLLIAAGVTDQDSAVLGGHALLKAHHSHMIEALGAMMLAARVAAGVWPPPDAASKLQQSVNEVLLTVRHFVNTAQENGVRVQEQEIDQTEPSCEDVIDGLQRLGELVLKVSGDVIALTRVDGDDLSHLASAVHRIVLHSGDVLDLVNSLSFSDSPERMASTFNSYRDTMIEEVGRLAVAVQDLELKQETIDTIQRAAAAIDCSSYRLLIGAKFLQEERDAYELQQLGREVGRIKGSTASTSIELLLNFRPRRAMSMSFYTVNGQPAILRPNQPVGQSVPPASGQRSLSSPAPSIRPVHSVETFPRLMYPTDSQPAQVTHISRHSMTQSIASSASSTPEDEPTPPYSEAPPSRNRSVRVSSETPWFLEHNYAEDSIVIVDNVVKGGTIVSLVERLTSHDTLDTSFIATFLLTYRSFTSTVQFFDLLFRRFNLQCPPGLQPDEQEQWKEKKLTPVRLRVFNIMKLWLETYYNEGEDAVGLENLRQFACTTMNEVMPKAAVLIVQLISKRRESSDAALRKMVRNARSAPPPLLPKNLAKFRLLDLDPLEIARQLTIMDSNYYNKIKPTEFLNKAWSRKDNNGYVNIMTEMSNKVTRWVADSILTRKDTRKRVTMYRHFVAVMEKCHQLNNFNSLMSILAGFALAPVYRLKRTNELVPPKVRATLDHHKQMMESSRNFARYREMLHSIDPPCVPFLGIYLTDLTFNDDGNSDYLPSKPHLINFSKQAKTAETIREIQQFQNSPYALDSVAEIQEFILKSLDETSDVAVLYEISLKLEPREREDEKIARLLHESGFL</sequence>
<gene>
    <name evidence="1" type="ORF">DSO57_1026599</name>
</gene>
<reference evidence="1" key="1">
    <citation type="submission" date="2022-04" db="EMBL/GenBank/DDBJ databases">
        <title>Genome of the entomopathogenic fungus Entomophthora muscae.</title>
        <authorList>
            <person name="Elya C."/>
            <person name="Lovett B.R."/>
            <person name="Lee E."/>
            <person name="Macias A.M."/>
            <person name="Hajek A.E."/>
            <person name="De Bivort B.L."/>
            <person name="Kasson M.T."/>
            <person name="De Fine Licht H.H."/>
            <person name="Stajich J.E."/>
        </authorList>
    </citation>
    <scope>NUCLEOTIDE SEQUENCE</scope>
    <source>
        <strain evidence="1">Berkeley</strain>
    </source>
</reference>
<keyword evidence="2" id="KW-1185">Reference proteome</keyword>
<organism evidence="1 2">
    <name type="scientific">Entomophthora muscae</name>
    <dbReference type="NCBI Taxonomy" id="34485"/>
    <lineage>
        <taxon>Eukaryota</taxon>
        <taxon>Fungi</taxon>
        <taxon>Fungi incertae sedis</taxon>
        <taxon>Zoopagomycota</taxon>
        <taxon>Entomophthoromycotina</taxon>
        <taxon>Entomophthoromycetes</taxon>
        <taxon>Entomophthorales</taxon>
        <taxon>Entomophthoraceae</taxon>
        <taxon>Entomophthora</taxon>
    </lineage>
</organism>
<evidence type="ECO:0000313" key="1">
    <source>
        <dbReference type="EMBL" id="KAJ9053202.1"/>
    </source>
</evidence>
<comment type="caution">
    <text evidence="1">The sequence shown here is derived from an EMBL/GenBank/DDBJ whole genome shotgun (WGS) entry which is preliminary data.</text>
</comment>